<feature type="transmembrane region" description="Helical" evidence="2">
    <location>
        <begin position="98"/>
        <end position="118"/>
    </location>
</feature>
<name>A0A4Q9M939_9APHY</name>
<dbReference type="AlphaFoldDB" id="A0A4Q9M939"/>
<dbReference type="EMBL" id="ML143555">
    <property type="protein sequence ID" value="TBU22146.1"/>
    <property type="molecule type" value="Genomic_DNA"/>
</dbReference>
<evidence type="ECO:0000256" key="1">
    <source>
        <dbReference type="SAM" id="MobiDB-lite"/>
    </source>
</evidence>
<keyword evidence="2" id="KW-0812">Transmembrane</keyword>
<reference evidence="3" key="1">
    <citation type="submission" date="2019-01" db="EMBL/GenBank/DDBJ databases">
        <title>Draft genome sequences of three monokaryotic isolates of the white-rot basidiomycete fungus Dichomitus squalens.</title>
        <authorList>
            <consortium name="DOE Joint Genome Institute"/>
            <person name="Lopez S.C."/>
            <person name="Andreopoulos B."/>
            <person name="Pangilinan J."/>
            <person name="Lipzen A."/>
            <person name="Riley R."/>
            <person name="Ahrendt S."/>
            <person name="Ng V."/>
            <person name="Barry K."/>
            <person name="Daum C."/>
            <person name="Grigoriev I.V."/>
            <person name="Hilden K.S."/>
            <person name="Makela M.R."/>
            <person name="de Vries R.P."/>
        </authorList>
    </citation>
    <scope>NUCLEOTIDE SEQUENCE [LARGE SCALE GENOMIC DNA]</scope>
    <source>
        <strain evidence="3">OM18370.1</strain>
    </source>
</reference>
<protein>
    <submittedName>
        <fullName evidence="3">Uncharacterized protein</fullName>
    </submittedName>
</protein>
<feature type="region of interest" description="Disordered" evidence="1">
    <location>
        <begin position="42"/>
        <end position="92"/>
    </location>
</feature>
<sequence>MPHVLSFDSARLAVRAPQASAAESSVRPTAALSSLTHPASIATSSELPSSNGEVSFTGTPTQFVESPSGSSTFDTPFFPTPTQTRAPSDDQSLGRTKIAVEGALVVVAAALIILLSLWRETG</sequence>
<organism evidence="3">
    <name type="scientific">Dichomitus squalens</name>
    <dbReference type="NCBI Taxonomy" id="114155"/>
    <lineage>
        <taxon>Eukaryota</taxon>
        <taxon>Fungi</taxon>
        <taxon>Dikarya</taxon>
        <taxon>Basidiomycota</taxon>
        <taxon>Agaricomycotina</taxon>
        <taxon>Agaricomycetes</taxon>
        <taxon>Polyporales</taxon>
        <taxon>Polyporaceae</taxon>
        <taxon>Dichomitus</taxon>
    </lineage>
</organism>
<evidence type="ECO:0000256" key="2">
    <source>
        <dbReference type="SAM" id="Phobius"/>
    </source>
</evidence>
<gene>
    <name evidence="3" type="ORF">BD311DRAFT_165003</name>
</gene>
<feature type="compositionally biased region" description="Polar residues" evidence="1">
    <location>
        <begin position="42"/>
        <end position="65"/>
    </location>
</feature>
<proteinExistence type="predicted"/>
<keyword evidence="2" id="KW-0472">Membrane</keyword>
<accession>A0A4Q9M939</accession>
<keyword evidence="2" id="KW-1133">Transmembrane helix</keyword>
<dbReference type="Proteomes" id="UP000292957">
    <property type="component" value="Unassembled WGS sequence"/>
</dbReference>
<feature type="compositionally biased region" description="Low complexity" evidence="1">
    <location>
        <begin position="66"/>
        <end position="82"/>
    </location>
</feature>
<feature type="compositionally biased region" description="Polar residues" evidence="1">
    <location>
        <begin position="83"/>
        <end position="92"/>
    </location>
</feature>
<evidence type="ECO:0000313" key="3">
    <source>
        <dbReference type="EMBL" id="TBU22146.1"/>
    </source>
</evidence>